<dbReference type="STRING" id="929713.NIASO_13345"/>
<dbReference type="NCBIfam" id="TIGR02612">
    <property type="entry name" value="mob_myst_A"/>
    <property type="match status" value="1"/>
</dbReference>
<dbReference type="HOGENOM" id="CLU_123886_0_0_10"/>
<dbReference type="EMBL" id="CP007035">
    <property type="protein sequence ID" value="AHF15876.1"/>
    <property type="molecule type" value="Genomic_DNA"/>
</dbReference>
<evidence type="ECO:0000313" key="2">
    <source>
        <dbReference type="Proteomes" id="UP000003586"/>
    </source>
</evidence>
<dbReference type="GO" id="GO:0003677">
    <property type="term" value="F:DNA binding"/>
    <property type="evidence" value="ECO:0007669"/>
    <property type="project" value="InterPro"/>
</dbReference>
<proteinExistence type="predicted"/>
<dbReference type="Gene3D" id="1.10.260.40">
    <property type="entry name" value="lambda repressor-like DNA-binding domains"/>
    <property type="match status" value="1"/>
</dbReference>
<keyword evidence="2" id="KW-1185">Reference proteome</keyword>
<dbReference type="InterPro" id="IPR013435">
    <property type="entry name" value="Mobile_mystery_prot_A"/>
</dbReference>
<sequence>MKNPDTRLIIRQLDKKLQVLQPFIDVKPPSKGWLNLIRKTLRMSLRQLGNRLSITPQGVMKIEKSEAEGSATINSLRETADALGLQLVYGFLPKGGSLEKIIEKRATEMANEIVMRTSVTMQLEKQGNSNRRIKEAIAEMAEALKREMPKALWD</sequence>
<evidence type="ECO:0000313" key="1">
    <source>
        <dbReference type="EMBL" id="AHF15876.1"/>
    </source>
</evidence>
<dbReference type="OrthoDB" id="9785949at2"/>
<dbReference type="SUPFAM" id="SSF47413">
    <property type="entry name" value="lambda repressor-like DNA-binding domains"/>
    <property type="match status" value="1"/>
</dbReference>
<dbReference type="KEGG" id="nso:NIASO_13345"/>
<dbReference type="AlphaFoldDB" id="W0F3I9"/>
<dbReference type="RefSeq" id="WP_008586253.1">
    <property type="nucleotide sequence ID" value="NZ_CP007035.1"/>
</dbReference>
<name>W0F3I9_9BACT</name>
<gene>
    <name evidence="1" type="ORF">NIASO_13345</name>
</gene>
<reference evidence="1 2" key="1">
    <citation type="submission" date="2013-12" db="EMBL/GenBank/DDBJ databases">
        <authorList>
            <consortium name="DOE Joint Genome Institute"/>
            <person name="Eisen J."/>
            <person name="Huntemann M."/>
            <person name="Han J."/>
            <person name="Chen A."/>
            <person name="Kyrpides N."/>
            <person name="Mavromatis K."/>
            <person name="Markowitz V."/>
            <person name="Palaniappan K."/>
            <person name="Ivanova N."/>
            <person name="Schaumberg A."/>
            <person name="Pati A."/>
            <person name="Liolios K."/>
            <person name="Nordberg H.P."/>
            <person name="Cantor M.N."/>
            <person name="Hua S.X."/>
            <person name="Woyke T."/>
        </authorList>
    </citation>
    <scope>NUCLEOTIDE SEQUENCE [LARGE SCALE GENOMIC DNA]</scope>
    <source>
        <strain evidence="2">DSM 19437</strain>
    </source>
</reference>
<dbReference type="Proteomes" id="UP000003586">
    <property type="component" value="Chromosome"/>
</dbReference>
<accession>W0F3I9</accession>
<dbReference type="InterPro" id="IPR010982">
    <property type="entry name" value="Lambda_DNA-bd_dom_sf"/>
</dbReference>
<organism evidence="1 2">
    <name type="scientific">Niabella soli DSM 19437</name>
    <dbReference type="NCBI Taxonomy" id="929713"/>
    <lineage>
        <taxon>Bacteria</taxon>
        <taxon>Pseudomonadati</taxon>
        <taxon>Bacteroidota</taxon>
        <taxon>Chitinophagia</taxon>
        <taxon>Chitinophagales</taxon>
        <taxon>Chitinophagaceae</taxon>
        <taxon>Niabella</taxon>
    </lineage>
</organism>
<dbReference type="eggNOG" id="COG1396">
    <property type="taxonomic scope" value="Bacteria"/>
</dbReference>
<protein>
    <submittedName>
        <fullName evidence="1">XRE family transcriptional regulator</fullName>
    </submittedName>
</protein>